<accession>A0ABT6Z5L5</accession>
<reference evidence="1 2" key="1">
    <citation type="submission" date="2023-05" db="EMBL/GenBank/DDBJ databases">
        <title>Novel species of genus Flectobacillus isolated from stream in China.</title>
        <authorList>
            <person name="Lu H."/>
        </authorList>
    </citation>
    <scope>NUCLEOTIDE SEQUENCE [LARGE SCALE GENOMIC DNA]</scope>
    <source>
        <strain evidence="1 2">LFS242W</strain>
    </source>
</reference>
<dbReference type="EMBL" id="JASHIE010000013">
    <property type="protein sequence ID" value="MDI9876413.1"/>
    <property type="molecule type" value="Genomic_DNA"/>
</dbReference>
<dbReference type="RefSeq" id="WP_283382725.1">
    <property type="nucleotide sequence ID" value="NZ_JASHIE010000013.1"/>
</dbReference>
<evidence type="ECO:0000313" key="1">
    <source>
        <dbReference type="EMBL" id="MDI9876413.1"/>
    </source>
</evidence>
<sequence length="550" mass="63681">MITTHVTHAIREVVVRKVFKLLCYLFFVILSVLESKAQTTYNEGVVTYFNSENIYVRFDHAQSLRVNDTLEIFTQNQWVKGLLVKAISSKSCVTQSILGSTIALNTPVRYVLKVSAKPTDTKLEKSQISVQIDTSANKSVPAVAVRKQTFDGRFYVSSYGNIGSGENNFNQIRTTLSFDINNIEGGKVSFQNYITYRPRFGPSANTGTFADDFKVYALSLNYELNAKTNLTLGRKISNYISNMGAVDGLQIEHKYKKMVFGGFGGFAPDFFDYSFNPSLLQYGAFVAHDFQGDNGQVQTSFAIAEQRNASKVDRRFLYLQHNNTIVKNMSLFYSLELDLYQNINNVQTNNIQLTSTYVSLRYRPFKRFNITASYDNRRNVIYYETYRTFIDQLINQETRQGYRLQLNHNMSNYLSWNFSGFYRFESSRPEPTKNYVIGLNMAQLLGNGSNLNFNYNMMNTYYFDGNILTARLNQDILKSKVSLEFEYRKVDYTFFSDFQPSLKQNIFGISTSYYTQKRTSIMLSYEGTFEPDKKYHRYFVTFSQRFRNKK</sequence>
<evidence type="ECO:0000313" key="2">
    <source>
        <dbReference type="Proteomes" id="UP001225761"/>
    </source>
</evidence>
<proteinExistence type="predicted"/>
<organism evidence="1 2">
    <name type="scientific">Flectobacillus rivi</name>
    <dbReference type="NCBI Taxonomy" id="2984209"/>
    <lineage>
        <taxon>Bacteria</taxon>
        <taxon>Pseudomonadati</taxon>
        <taxon>Bacteroidota</taxon>
        <taxon>Cytophagia</taxon>
        <taxon>Cytophagales</taxon>
        <taxon>Flectobacillaceae</taxon>
        <taxon>Flectobacillus</taxon>
    </lineage>
</organism>
<dbReference type="Proteomes" id="UP001225761">
    <property type="component" value="Unassembled WGS sequence"/>
</dbReference>
<name>A0ABT6Z5L5_9BACT</name>
<gene>
    <name evidence="1" type="ORF">QM481_17875</name>
</gene>
<protein>
    <submittedName>
        <fullName evidence="1">Uncharacterized protein</fullName>
    </submittedName>
</protein>
<comment type="caution">
    <text evidence="1">The sequence shown here is derived from an EMBL/GenBank/DDBJ whole genome shotgun (WGS) entry which is preliminary data.</text>
</comment>
<keyword evidence="2" id="KW-1185">Reference proteome</keyword>